<dbReference type="InterPro" id="IPR000698">
    <property type="entry name" value="Arrestin"/>
</dbReference>
<evidence type="ECO:0000313" key="5">
    <source>
        <dbReference type="WBParaSite" id="MCU_004299-RA"/>
    </source>
</evidence>
<protein>
    <submittedName>
        <fullName evidence="5">Arrestin_C domain-containing protein</fullName>
    </submittedName>
</protein>
<feature type="compositionally biased region" description="Polar residues" evidence="2">
    <location>
        <begin position="103"/>
        <end position="116"/>
    </location>
</feature>
<gene>
    <name evidence="3" type="ORF">MCOS_LOCUS7678</name>
</gene>
<feature type="region of interest" description="Disordered" evidence="2">
    <location>
        <begin position="69"/>
        <end position="144"/>
    </location>
</feature>
<feature type="region of interest" description="Disordered" evidence="2">
    <location>
        <begin position="194"/>
        <end position="215"/>
    </location>
</feature>
<dbReference type="InterPro" id="IPR014752">
    <property type="entry name" value="Arrestin-like_C"/>
</dbReference>
<dbReference type="AlphaFoldDB" id="A0A0R3UJI8"/>
<organism evidence="5">
    <name type="scientific">Mesocestoides corti</name>
    <name type="common">Flatworm</name>
    <dbReference type="NCBI Taxonomy" id="53468"/>
    <lineage>
        <taxon>Eukaryota</taxon>
        <taxon>Metazoa</taxon>
        <taxon>Spiralia</taxon>
        <taxon>Lophotrochozoa</taxon>
        <taxon>Platyhelminthes</taxon>
        <taxon>Cestoda</taxon>
        <taxon>Eucestoda</taxon>
        <taxon>Cyclophyllidea</taxon>
        <taxon>Mesocestoididae</taxon>
        <taxon>Mesocestoides</taxon>
    </lineage>
</organism>
<proteinExistence type="inferred from homology"/>
<dbReference type="SUPFAM" id="SSF81296">
    <property type="entry name" value="E set domains"/>
    <property type="match status" value="1"/>
</dbReference>
<dbReference type="WBParaSite" id="MCU_004299-RA">
    <property type="protein sequence ID" value="MCU_004299-RA"/>
    <property type="gene ID" value="MCU_004299"/>
</dbReference>
<dbReference type="STRING" id="53468.A0A0R3UJI8"/>
<accession>A0A0R3UJI8</accession>
<evidence type="ECO:0000313" key="3">
    <source>
        <dbReference type="EMBL" id="VDD81675.1"/>
    </source>
</evidence>
<comment type="similarity">
    <text evidence="1">Belongs to the arrestin family.</text>
</comment>
<evidence type="ECO:0000313" key="4">
    <source>
        <dbReference type="Proteomes" id="UP000267029"/>
    </source>
</evidence>
<reference evidence="5" key="2">
    <citation type="submission" date="2019-11" db="UniProtKB">
        <authorList>
            <consortium name="WormBaseParasite"/>
        </authorList>
    </citation>
    <scope>IDENTIFICATION</scope>
</reference>
<dbReference type="InterPro" id="IPR014756">
    <property type="entry name" value="Ig_E-set"/>
</dbReference>
<evidence type="ECO:0000256" key="1">
    <source>
        <dbReference type="ARBA" id="ARBA00005298"/>
    </source>
</evidence>
<dbReference type="GO" id="GO:0005737">
    <property type="term" value="C:cytoplasm"/>
    <property type="evidence" value="ECO:0007669"/>
    <property type="project" value="TreeGrafter"/>
</dbReference>
<dbReference type="OrthoDB" id="6284676at2759"/>
<dbReference type="GO" id="GO:0002031">
    <property type="term" value="P:G protein-coupled receptor internalization"/>
    <property type="evidence" value="ECO:0007669"/>
    <property type="project" value="TreeGrafter"/>
</dbReference>
<sequence length="215" mass="22871">MCPLLSNNREKRGLALDGKLKNEDTNLASSTIIVDPTQKENLGIIVQYRVRVRLVLGFGASDVSVELPFTLAHPKPPPEEEEDEPDEGSQHRAAVEEVVLATGSPTNGDSVLTSANDPHDKNGPRVSGGDFISLAEPPPSQSNVVLEDRPSDDLIFEDFARLRLRGQDSIAGTGDESIASTSFPVSTTLSAITPTTGSSHLPTSTVNTTTNTLPC</sequence>
<dbReference type="PANTHER" id="PTHR11792:SF17">
    <property type="entry name" value="KURTZ ARRESTIN"/>
    <property type="match status" value="1"/>
</dbReference>
<feature type="compositionally biased region" description="Low complexity" evidence="2">
    <location>
        <begin position="203"/>
        <end position="215"/>
    </location>
</feature>
<dbReference type="GO" id="GO:0007165">
    <property type="term" value="P:signal transduction"/>
    <property type="evidence" value="ECO:0007669"/>
    <property type="project" value="InterPro"/>
</dbReference>
<reference evidence="3 4" key="1">
    <citation type="submission" date="2018-10" db="EMBL/GenBank/DDBJ databases">
        <authorList>
            <consortium name="Pathogen Informatics"/>
        </authorList>
    </citation>
    <scope>NUCLEOTIDE SEQUENCE [LARGE SCALE GENOMIC DNA]</scope>
</reference>
<keyword evidence="4" id="KW-1185">Reference proteome</keyword>
<evidence type="ECO:0000256" key="2">
    <source>
        <dbReference type="SAM" id="MobiDB-lite"/>
    </source>
</evidence>
<dbReference type="EMBL" id="UXSR01005394">
    <property type="protein sequence ID" value="VDD81675.1"/>
    <property type="molecule type" value="Genomic_DNA"/>
</dbReference>
<dbReference type="PANTHER" id="PTHR11792">
    <property type="entry name" value="ARRESTIN"/>
    <property type="match status" value="1"/>
</dbReference>
<dbReference type="GO" id="GO:0001664">
    <property type="term" value="F:G protein-coupled receptor binding"/>
    <property type="evidence" value="ECO:0007669"/>
    <property type="project" value="TreeGrafter"/>
</dbReference>
<dbReference type="Gene3D" id="2.60.40.640">
    <property type="match status" value="1"/>
</dbReference>
<dbReference type="Proteomes" id="UP000267029">
    <property type="component" value="Unassembled WGS sequence"/>
</dbReference>
<name>A0A0R3UJI8_MESCO</name>